<reference evidence="31" key="5">
    <citation type="submission" date="2025-09" db="UniProtKB">
        <authorList>
            <consortium name="Ensembl"/>
        </authorList>
    </citation>
    <scope>IDENTIFICATION</scope>
</reference>
<keyword evidence="19" id="KW-0966">Cell projection</keyword>
<evidence type="ECO:0000313" key="31">
    <source>
        <dbReference type="Ensembl" id="ENSCMIP00000038530.1"/>
    </source>
</evidence>
<keyword evidence="11" id="KW-0862">Zinc</keyword>
<name>A0A4W3K3I1_CALMI</name>
<dbReference type="Gene3D" id="2.60.40.150">
    <property type="entry name" value="C2 domain"/>
    <property type="match status" value="2"/>
</dbReference>
<comment type="subunit">
    <text evidence="23">Interacts with RAB3B, RAB3C, RAB3D, RAB8A, RAB27A and RAB27B. Interacts with RAB3A; this interaction recruits RPH3A to synaptic vesicules. Interacts (via C2B domain) with SNAP25. Interacts with deubiquitinating enzyme CAND1; this interaction results in the deubiquitination of RPH3A. Interacts with GRIN2A and DLG4; this ternary complex regulates NMDA receptor composition at postsynaptic membranes. Interacts with SNCA.</text>
</comment>
<evidence type="ECO:0000313" key="32">
    <source>
        <dbReference type="Proteomes" id="UP000314986"/>
    </source>
</evidence>
<sequence>MAVIGGAIPGPVTNLCLTRCDRLGAGWSVHTNKTEKERKNEELTEEEKAIINNVIARAEKMEEMEQERIGRLVDHLETMRKNVQGDGQSRCILCGEQLGLLGSHAVVCEDCKKNVCTKCGIETPNRPGTVWLCRICSEQREVWKRSGAWFFKGFPKQMLPSQMPLAKEPQGPGTGERRPQEPPGHEQRPRPRPQDRGERAFRPRPPSGDTTPNRLREQEELAQPVRPLAASSHHIPTCYSLSLSLSLSLSPPTPFSSPVGTSPPLTHSAAPQPANPADVSSAPVREEWGPRQHPSYPAPGGGAAPPPSSRQQLEDEEEEEEDTYDSDEATTLGALEFNLLYDQVNNALHCTIIKAKGLKPMDSNGLADPYVKIHLLPGASKSNKLRTKTLRNTRNPVWNERLTYHGITEDDMQRKTLRMSVLDEDKFGHNEFIGETRVSLKKLKPGQAKNFNICLERVVPVKRGSSVGSARGMSLYEDEQCERGAETEERGRILISLLYNSQQGGLIVGVIRCVHLAAMDANGYSDPFVKVCLKPDMGKRAKQKTQIKKKTLNPEFNEEFFYDIKHSDLAKKTLELSVWDYDIGKANDYIGSIILGITAKGECLKHWYECLKNKDKRIERWHTLHNTNPIPSD</sequence>
<keyword evidence="12" id="KW-0106">Calcium</keyword>
<dbReference type="InterPro" id="IPR017455">
    <property type="entry name" value="Znf_FYVE-rel"/>
</dbReference>
<dbReference type="Gene3D" id="3.30.40.10">
    <property type="entry name" value="Zinc/RING finger domain, C3HC4 (zinc finger)"/>
    <property type="match status" value="1"/>
</dbReference>
<reference evidence="31" key="4">
    <citation type="submission" date="2025-08" db="UniProtKB">
        <authorList>
            <consortium name="Ensembl"/>
        </authorList>
    </citation>
    <scope>IDENTIFICATION</scope>
</reference>
<feature type="compositionally biased region" description="Acidic residues" evidence="27">
    <location>
        <begin position="314"/>
        <end position="327"/>
    </location>
</feature>
<dbReference type="GO" id="GO:0006887">
    <property type="term" value="P:exocytosis"/>
    <property type="evidence" value="ECO:0007669"/>
    <property type="project" value="TreeGrafter"/>
</dbReference>
<evidence type="ECO:0000256" key="15">
    <source>
        <dbReference type="ARBA" id="ARBA00023018"/>
    </source>
</evidence>
<dbReference type="STRING" id="7868.ENSCMIP00000038530"/>
<dbReference type="GO" id="GO:0061669">
    <property type="term" value="P:spontaneous neurotransmitter secretion"/>
    <property type="evidence" value="ECO:0007669"/>
    <property type="project" value="TreeGrafter"/>
</dbReference>
<dbReference type="InterPro" id="IPR043566">
    <property type="entry name" value="Rabphilin/DOC2/Noc2"/>
</dbReference>
<dbReference type="OMA" id="IRYHTSE"/>
<evidence type="ECO:0000256" key="22">
    <source>
        <dbReference type="ARBA" id="ARBA00060345"/>
    </source>
</evidence>
<evidence type="ECO:0000259" key="29">
    <source>
        <dbReference type="PROSITE" id="PS50178"/>
    </source>
</evidence>
<keyword evidence="14" id="KW-0653">Protein transport</keyword>
<evidence type="ECO:0000256" key="4">
    <source>
        <dbReference type="ARBA" id="ARBA00022448"/>
    </source>
</evidence>
<evidence type="ECO:0000256" key="1">
    <source>
        <dbReference type="ARBA" id="ARBA00004170"/>
    </source>
</evidence>
<evidence type="ECO:0000256" key="9">
    <source>
        <dbReference type="ARBA" id="ARBA00022737"/>
    </source>
</evidence>
<keyword evidence="4" id="KW-0813">Transport</keyword>
<proteinExistence type="predicted"/>
<feature type="domain" description="FYVE-type" evidence="29">
    <location>
        <begin position="85"/>
        <end position="141"/>
    </location>
</feature>
<accession>A0A4W3K3I1</accession>
<keyword evidence="15" id="KW-0770">Synapse</keyword>
<dbReference type="PROSITE" id="PS50178">
    <property type="entry name" value="ZF_FYVE"/>
    <property type="match status" value="1"/>
</dbReference>
<evidence type="ECO:0000256" key="27">
    <source>
        <dbReference type="SAM" id="MobiDB-lite"/>
    </source>
</evidence>
<dbReference type="CDD" id="cd08384">
    <property type="entry name" value="C2B_Rabphilin_Doc2"/>
    <property type="match status" value="1"/>
</dbReference>
<comment type="function">
    <text evidence="22">Plays an essential role in docking and fusion steps of regulated exocytosis. At the presynaptic level, RPH3A is recruited by RAB3A to the synaptic vesicle membrane in a GTP-dependent manner where it modulates synaptic vesicle trafficking and calcium-triggered neurotransmitter release. In the post-synaptic compartment, forms a ternary complex with GRIN2A and DLG4 and regulates NMDA receptor stability. Also plays a role in the exocytosis of arginine vasopressin hormone.</text>
</comment>
<dbReference type="GO" id="GO:0006886">
    <property type="term" value="P:intracellular protein transport"/>
    <property type="evidence" value="ECO:0007669"/>
    <property type="project" value="InterPro"/>
</dbReference>
<evidence type="ECO:0000256" key="13">
    <source>
        <dbReference type="ARBA" id="ARBA00022843"/>
    </source>
</evidence>
<keyword evidence="9" id="KW-0677">Repeat</keyword>
<dbReference type="PROSITE" id="PS50004">
    <property type="entry name" value="C2"/>
    <property type="match status" value="2"/>
</dbReference>
<evidence type="ECO:0000256" key="2">
    <source>
        <dbReference type="ARBA" id="ARBA00004432"/>
    </source>
</evidence>
<dbReference type="AlphaFoldDB" id="A0A4W3K3I1"/>
<keyword evidence="10 26" id="KW-0863">Zinc-finger</keyword>
<dbReference type="Pfam" id="PF00168">
    <property type="entry name" value="C2"/>
    <property type="match status" value="2"/>
</dbReference>
<dbReference type="GO" id="GO:0098850">
    <property type="term" value="C:extrinsic component of synaptic vesicle membrane"/>
    <property type="evidence" value="ECO:0007669"/>
    <property type="project" value="TreeGrafter"/>
</dbReference>
<evidence type="ECO:0000256" key="16">
    <source>
        <dbReference type="ARBA" id="ARBA00023121"/>
    </source>
</evidence>
<dbReference type="Ensembl" id="ENSCMIT00000039080.1">
    <property type="protein sequence ID" value="ENSCMIP00000038530.1"/>
    <property type="gene ID" value="ENSCMIG00000016165.1"/>
</dbReference>
<dbReference type="InterPro" id="IPR041282">
    <property type="entry name" value="FYVE_2"/>
</dbReference>
<evidence type="ECO:0000259" key="28">
    <source>
        <dbReference type="PROSITE" id="PS50004"/>
    </source>
</evidence>
<evidence type="ECO:0000256" key="12">
    <source>
        <dbReference type="ARBA" id="ARBA00022837"/>
    </source>
</evidence>
<dbReference type="InterPro" id="IPR010911">
    <property type="entry name" value="Rab_BD"/>
</dbReference>
<evidence type="ECO:0000256" key="18">
    <source>
        <dbReference type="ARBA" id="ARBA00023257"/>
    </source>
</evidence>
<evidence type="ECO:0000259" key="30">
    <source>
        <dbReference type="PROSITE" id="PS50916"/>
    </source>
</evidence>
<evidence type="ECO:0000256" key="21">
    <source>
        <dbReference type="ARBA" id="ARBA00034100"/>
    </source>
</evidence>
<dbReference type="SUPFAM" id="SSF49562">
    <property type="entry name" value="C2 domain (Calcium/lipid-binding domain, CaLB)"/>
    <property type="match status" value="2"/>
</dbReference>
<evidence type="ECO:0000256" key="5">
    <source>
        <dbReference type="ARBA" id="ARBA00022475"/>
    </source>
</evidence>
<dbReference type="InterPro" id="IPR000008">
    <property type="entry name" value="C2_dom"/>
</dbReference>
<evidence type="ECO:0000256" key="24">
    <source>
        <dbReference type="ARBA" id="ARBA00074062"/>
    </source>
</evidence>
<evidence type="ECO:0000256" key="8">
    <source>
        <dbReference type="ARBA" id="ARBA00022723"/>
    </source>
</evidence>
<dbReference type="InterPro" id="IPR013083">
    <property type="entry name" value="Znf_RING/FYVE/PHD"/>
</dbReference>
<dbReference type="GO" id="GO:0008270">
    <property type="term" value="F:zinc ion binding"/>
    <property type="evidence" value="ECO:0007669"/>
    <property type="project" value="UniProtKB-KW"/>
</dbReference>
<keyword evidence="32" id="KW-1185">Reference proteome</keyword>
<dbReference type="InterPro" id="IPR028698">
    <property type="entry name" value="FYVE_RPH3A"/>
</dbReference>
<evidence type="ECO:0000256" key="3">
    <source>
        <dbReference type="ARBA" id="ARBA00004552"/>
    </source>
</evidence>
<dbReference type="FunFam" id="2.60.40.150:FF:000023">
    <property type="entry name" value="Double C2-like domain-containing protein"/>
    <property type="match status" value="1"/>
</dbReference>
<organism evidence="31 32">
    <name type="scientific">Callorhinchus milii</name>
    <name type="common">Ghost shark</name>
    <dbReference type="NCBI Taxonomy" id="7868"/>
    <lineage>
        <taxon>Eukaryota</taxon>
        <taxon>Metazoa</taxon>
        <taxon>Chordata</taxon>
        <taxon>Craniata</taxon>
        <taxon>Vertebrata</taxon>
        <taxon>Chondrichthyes</taxon>
        <taxon>Holocephali</taxon>
        <taxon>Chimaeriformes</taxon>
        <taxon>Callorhinchidae</taxon>
        <taxon>Callorhinchus</taxon>
    </lineage>
</organism>
<keyword evidence="6" id="KW-0488">Methylation</keyword>
<evidence type="ECO:0000256" key="23">
    <source>
        <dbReference type="ARBA" id="ARBA00066191"/>
    </source>
</evidence>
<feature type="compositionally biased region" description="Basic and acidic residues" evidence="27">
    <location>
        <begin position="175"/>
        <end position="201"/>
    </location>
</feature>
<evidence type="ECO:0000256" key="20">
    <source>
        <dbReference type="ARBA" id="ARBA00023329"/>
    </source>
</evidence>
<dbReference type="PRINTS" id="PR00399">
    <property type="entry name" value="SYNAPTOTAGMN"/>
</dbReference>
<evidence type="ECO:0000256" key="19">
    <source>
        <dbReference type="ARBA" id="ARBA00023273"/>
    </source>
</evidence>
<feature type="domain" description="C2" evidence="28">
    <location>
        <begin position="331"/>
        <end position="453"/>
    </location>
</feature>
<reference evidence="32" key="2">
    <citation type="journal article" date="2007" name="PLoS Biol.">
        <title>Survey sequencing and comparative analysis of the elephant shark (Callorhinchus milii) genome.</title>
        <authorList>
            <person name="Venkatesh B."/>
            <person name="Kirkness E.F."/>
            <person name="Loh Y.H."/>
            <person name="Halpern A.L."/>
            <person name="Lee A.P."/>
            <person name="Johnson J."/>
            <person name="Dandona N."/>
            <person name="Viswanathan L.D."/>
            <person name="Tay A."/>
            <person name="Venter J.C."/>
            <person name="Strausberg R.L."/>
            <person name="Brenner S."/>
        </authorList>
    </citation>
    <scope>NUCLEOTIDE SEQUENCE [LARGE SCALE GENOMIC DNA]</scope>
</reference>
<dbReference type="FunFam" id="3.30.40.10:FF:000182">
    <property type="entry name" value="rabphilin-3A isoform X1"/>
    <property type="match status" value="1"/>
</dbReference>
<dbReference type="SMART" id="SM00239">
    <property type="entry name" value="C2"/>
    <property type="match status" value="2"/>
</dbReference>
<keyword evidence="18" id="KW-0628">Postsynaptic cell membrane</keyword>
<protein>
    <recommendedName>
        <fullName evidence="24">Rabphilin-3A</fullName>
    </recommendedName>
    <alternativeName>
        <fullName evidence="25">Exophilin-1</fullName>
    </alternativeName>
</protein>
<keyword evidence="13" id="KW-0832">Ubl conjugation</keyword>
<keyword evidence="5" id="KW-1003">Cell membrane</keyword>
<reference evidence="32" key="1">
    <citation type="journal article" date="2006" name="Science">
        <title>Ancient noncoding elements conserved in the human genome.</title>
        <authorList>
            <person name="Venkatesh B."/>
            <person name="Kirkness E.F."/>
            <person name="Loh Y.H."/>
            <person name="Halpern A.L."/>
            <person name="Lee A.P."/>
            <person name="Johnson J."/>
            <person name="Dandona N."/>
            <person name="Viswanathan L.D."/>
            <person name="Tay A."/>
            <person name="Venter J.C."/>
            <person name="Strausberg R.L."/>
            <person name="Brenner S."/>
        </authorList>
    </citation>
    <scope>NUCLEOTIDE SEQUENCE [LARGE SCALE GENOMIC DNA]</scope>
</reference>
<dbReference type="CDD" id="cd15762">
    <property type="entry name" value="FYVE_RP3A"/>
    <property type="match status" value="1"/>
</dbReference>
<dbReference type="InterPro" id="IPR047022">
    <property type="entry name" value="Rabphilin_Doc2_C2A"/>
</dbReference>
<dbReference type="FunFam" id="2.60.40.150:FF:000032">
    <property type="entry name" value="Double c2-like domain-containing"/>
    <property type="match status" value="1"/>
</dbReference>
<dbReference type="GO" id="GO:0043197">
    <property type="term" value="C:dendritic spine"/>
    <property type="evidence" value="ECO:0007669"/>
    <property type="project" value="UniProtKB-SubCell"/>
</dbReference>
<dbReference type="InterPro" id="IPR001565">
    <property type="entry name" value="Synaptotagmin"/>
</dbReference>
<evidence type="ECO:0000256" key="11">
    <source>
        <dbReference type="ARBA" id="ARBA00022833"/>
    </source>
</evidence>
<evidence type="ECO:0000256" key="6">
    <source>
        <dbReference type="ARBA" id="ARBA00022481"/>
    </source>
</evidence>
<dbReference type="InParanoid" id="A0A4W3K3I1"/>
<dbReference type="InterPro" id="IPR011011">
    <property type="entry name" value="Znf_FYVE_PHD"/>
</dbReference>
<dbReference type="GO" id="GO:0017158">
    <property type="term" value="P:regulation of calcium ion-dependent exocytosis"/>
    <property type="evidence" value="ECO:0007669"/>
    <property type="project" value="TreeGrafter"/>
</dbReference>
<dbReference type="PROSITE" id="PS50916">
    <property type="entry name" value="RABBD"/>
    <property type="match status" value="1"/>
</dbReference>
<keyword evidence="20" id="KW-0968">Cytoplasmic vesicle</keyword>
<dbReference type="GeneTree" id="ENSGT00940000157468"/>
<reference evidence="32" key="3">
    <citation type="journal article" date="2014" name="Nature">
        <title>Elephant shark genome provides unique insights into gnathostome evolution.</title>
        <authorList>
            <consortium name="International Elephant Shark Genome Sequencing Consortium"/>
            <person name="Venkatesh B."/>
            <person name="Lee A.P."/>
            <person name="Ravi V."/>
            <person name="Maurya A.K."/>
            <person name="Lian M.M."/>
            <person name="Swann J.B."/>
            <person name="Ohta Y."/>
            <person name="Flajnik M.F."/>
            <person name="Sutoh Y."/>
            <person name="Kasahara M."/>
            <person name="Hoon S."/>
            <person name="Gangu V."/>
            <person name="Roy S.W."/>
            <person name="Irimia M."/>
            <person name="Korzh V."/>
            <person name="Kondrychyn I."/>
            <person name="Lim Z.W."/>
            <person name="Tay B.H."/>
            <person name="Tohari S."/>
            <person name="Kong K.W."/>
            <person name="Ho S."/>
            <person name="Lorente-Galdos B."/>
            <person name="Quilez J."/>
            <person name="Marques-Bonet T."/>
            <person name="Raney B.J."/>
            <person name="Ingham P.W."/>
            <person name="Tay A."/>
            <person name="Hillier L.W."/>
            <person name="Minx P."/>
            <person name="Boehm T."/>
            <person name="Wilson R.K."/>
            <person name="Brenner S."/>
            <person name="Warren W.C."/>
        </authorList>
    </citation>
    <scope>NUCLEOTIDE SEQUENCE [LARGE SCALE GENOMIC DNA]</scope>
</reference>
<evidence type="ECO:0000256" key="14">
    <source>
        <dbReference type="ARBA" id="ARBA00022927"/>
    </source>
</evidence>
<dbReference type="GO" id="GO:0008289">
    <property type="term" value="F:lipid binding"/>
    <property type="evidence" value="ECO:0007669"/>
    <property type="project" value="UniProtKB-KW"/>
</dbReference>
<keyword evidence="7" id="KW-0597">Phosphoprotein</keyword>
<evidence type="ECO:0000256" key="7">
    <source>
        <dbReference type="ARBA" id="ARBA00022553"/>
    </source>
</evidence>
<keyword evidence="17" id="KW-0472">Membrane</keyword>
<evidence type="ECO:0000256" key="25">
    <source>
        <dbReference type="ARBA" id="ARBA00075517"/>
    </source>
</evidence>
<dbReference type="PANTHER" id="PTHR45729">
    <property type="entry name" value="RABPHILIN, ISOFORM A"/>
    <property type="match status" value="1"/>
</dbReference>
<feature type="region of interest" description="Disordered" evidence="27">
    <location>
        <begin position="246"/>
        <end position="327"/>
    </location>
</feature>
<evidence type="ECO:0000256" key="26">
    <source>
        <dbReference type="PROSITE-ProRule" id="PRU00091"/>
    </source>
</evidence>
<evidence type="ECO:0000256" key="10">
    <source>
        <dbReference type="ARBA" id="ARBA00022771"/>
    </source>
</evidence>
<feature type="domain" description="RabBD" evidence="30">
    <location>
        <begin position="37"/>
        <end position="153"/>
    </location>
</feature>
<comment type="subcellular location">
    <subcellularLocation>
        <location evidence="3">Cell projection</location>
        <location evidence="3">Dendritic spine</location>
    </subcellularLocation>
    <subcellularLocation>
        <location evidence="2">Cytoplasmic vesicle</location>
        <location evidence="2">Secretory vesicle</location>
        <location evidence="2">Synaptic vesicle membrane</location>
    </subcellularLocation>
    <subcellularLocation>
        <location evidence="1">Membrane</location>
        <topology evidence="1">Peripheral membrane protein</topology>
    </subcellularLocation>
    <subcellularLocation>
        <location evidence="21">Postsynaptic cell membrane</location>
    </subcellularLocation>
</comment>
<dbReference type="SUPFAM" id="SSF57903">
    <property type="entry name" value="FYVE/PHD zinc finger"/>
    <property type="match status" value="1"/>
</dbReference>
<dbReference type="PANTHER" id="PTHR45729:SF3">
    <property type="entry name" value="RABPHILIN-3A"/>
    <property type="match status" value="1"/>
</dbReference>
<dbReference type="InterPro" id="IPR035892">
    <property type="entry name" value="C2_domain_sf"/>
</dbReference>
<feature type="region of interest" description="Disordered" evidence="27">
    <location>
        <begin position="160"/>
        <end position="228"/>
    </location>
</feature>
<dbReference type="GO" id="GO:0031267">
    <property type="term" value="F:small GTPase binding"/>
    <property type="evidence" value="ECO:0007669"/>
    <property type="project" value="InterPro"/>
</dbReference>
<keyword evidence="8" id="KW-0479">Metal-binding</keyword>
<evidence type="ECO:0000256" key="17">
    <source>
        <dbReference type="ARBA" id="ARBA00023136"/>
    </source>
</evidence>
<dbReference type="GO" id="GO:0045211">
    <property type="term" value="C:postsynaptic membrane"/>
    <property type="evidence" value="ECO:0007669"/>
    <property type="project" value="UniProtKB-SubCell"/>
</dbReference>
<dbReference type="CDD" id="cd04035">
    <property type="entry name" value="C2A_Rabphilin_Doc2"/>
    <property type="match status" value="1"/>
</dbReference>
<keyword evidence="16" id="KW-0446">Lipid-binding</keyword>
<dbReference type="Pfam" id="PF02318">
    <property type="entry name" value="FYVE_2"/>
    <property type="match status" value="1"/>
</dbReference>
<dbReference type="PRINTS" id="PR00360">
    <property type="entry name" value="C2DOMAIN"/>
</dbReference>
<feature type="domain" description="C2" evidence="28">
    <location>
        <begin position="489"/>
        <end position="622"/>
    </location>
</feature>
<dbReference type="Proteomes" id="UP000314986">
    <property type="component" value="Unassembled WGS sequence"/>
</dbReference>